<organism evidence="1 2">
    <name type="scientific">Lentinula edodes</name>
    <name type="common">Shiitake mushroom</name>
    <name type="synonym">Lentinus edodes</name>
    <dbReference type="NCBI Taxonomy" id="5353"/>
    <lineage>
        <taxon>Eukaryota</taxon>
        <taxon>Fungi</taxon>
        <taxon>Dikarya</taxon>
        <taxon>Basidiomycota</taxon>
        <taxon>Agaricomycotina</taxon>
        <taxon>Agaricomycetes</taxon>
        <taxon>Agaricomycetidae</taxon>
        <taxon>Agaricales</taxon>
        <taxon>Marasmiineae</taxon>
        <taxon>Omphalotaceae</taxon>
        <taxon>Lentinula</taxon>
    </lineage>
</organism>
<reference evidence="1 2" key="2">
    <citation type="submission" date="2017-02" db="EMBL/GenBank/DDBJ databases">
        <title>A genome survey and senescence transcriptome analysis in Lentinula edodes.</title>
        <authorList>
            <person name="Sakamoto Y."/>
            <person name="Nakade K."/>
            <person name="Sato S."/>
            <person name="Yoshida Y."/>
            <person name="Miyazaki K."/>
            <person name="Natsume S."/>
            <person name="Konno N."/>
        </authorList>
    </citation>
    <scope>NUCLEOTIDE SEQUENCE [LARGE SCALE GENOMIC DNA]</scope>
    <source>
        <strain evidence="1 2">NBRC 111202</strain>
    </source>
</reference>
<reference evidence="1 2" key="1">
    <citation type="submission" date="2016-08" db="EMBL/GenBank/DDBJ databases">
        <authorList>
            <consortium name="Lentinula edodes genome sequencing consortium"/>
            <person name="Sakamoto Y."/>
            <person name="Nakade K."/>
            <person name="Sato S."/>
            <person name="Yoshida Y."/>
            <person name="Miyazaki K."/>
            <person name="Natsume S."/>
            <person name="Konno N."/>
        </authorList>
    </citation>
    <scope>NUCLEOTIDE SEQUENCE [LARGE SCALE GENOMIC DNA]</scope>
    <source>
        <strain evidence="1 2">NBRC 111202</strain>
    </source>
</reference>
<dbReference type="Proteomes" id="UP000188533">
    <property type="component" value="Unassembled WGS sequence"/>
</dbReference>
<accession>A0A1Q3DWQ0</accession>
<keyword evidence="2" id="KW-1185">Reference proteome</keyword>
<comment type="caution">
    <text evidence="1">The sequence shown here is derived from an EMBL/GenBank/DDBJ whole genome shotgun (WGS) entry which is preliminary data.</text>
</comment>
<gene>
    <name evidence="1" type="ORF">LENED_000884</name>
</gene>
<dbReference type="AlphaFoldDB" id="A0A1Q3DWQ0"/>
<sequence>MEGNKFEFCNGDMCKYSSTIGTYLDKLVHSGRSVQVPPSISSKLDLLQERRLHAVKFQRGTTKARK</sequence>
<dbReference type="EMBL" id="BDGU01000014">
    <property type="protein sequence ID" value="GAV99427.1"/>
    <property type="molecule type" value="Genomic_DNA"/>
</dbReference>
<proteinExistence type="predicted"/>
<evidence type="ECO:0000313" key="2">
    <source>
        <dbReference type="Proteomes" id="UP000188533"/>
    </source>
</evidence>
<protein>
    <submittedName>
        <fullName evidence="1">Uncharacterized protein</fullName>
    </submittedName>
</protein>
<name>A0A1Q3DWQ0_LENED</name>
<evidence type="ECO:0000313" key="1">
    <source>
        <dbReference type="EMBL" id="GAV99427.1"/>
    </source>
</evidence>